<dbReference type="AlphaFoldDB" id="A0A235EZL5"/>
<gene>
    <name evidence="12" type="ORF">CGK74_06455</name>
</gene>
<evidence type="ECO:0000256" key="1">
    <source>
        <dbReference type="ARBA" id="ARBA00004377"/>
    </source>
</evidence>
<dbReference type="InterPro" id="IPR022346">
    <property type="entry name" value="T2SS_GspH"/>
</dbReference>
<dbReference type="Pfam" id="PF07963">
    <property type="entry name" value="N_methyl"/>
    <property type="match status" value="1"/>
</dbReference>
<dbReference type="NCBIfam" id="TIGR02532">
    <property type="entry name" value="IV_pilin_GFxxxE"/>
    <property type="match status" value="1"/>
</dbReference>
<evidence type="ECO:0000256" key="6">
    <source>
        <dbReference type="ARBA" id="ARBA00022692"/>
    </source>
</evidence>
<dbReference type="GO" id="GO:0015628">
    <property type="term" value="P:protein secretion by the type II secretion system"/>
    <property type="evidence" value="ECO:0007669"/>
    <property type="project" value="InterPro"/>
</dbReference>
<comment type="caution">
    <text evidence="12">The sequence shown here is derived from an EMBL/GenBank/DDBJ whole genome shotgun (WGS) entry which is preliminary data.</text>
</comment>
<keyword evidence="8" id="KW-0472">Membrane</keyword>
<keyword evidence="4" id="KW-0488">Methylation</keyword>
<proteinExistence type="inferred from homology"/>
<dbReference type="Pfam" id="PF12019">
    <property type="entry name" value="GspH"/>
    <property type="match status" value="1"/>
</dbReference>
<dbReference type="InterPro" id="IPR045584">
    <property type="entry name" value="Pilin-like"/>
</dbReference>
<keyword evidence="3" id="KW-1003">Cell membrane</keyword>
<evidence type="ECO:0000256" key="7">
    <source>
        <dbReference type="ARBA" id="ARBA00022989"/>
    </source>
</evidence>
<dbReference type="EMBL" id="NOIH01000007">
    <property type="protein sequence ID" value="OYD54440.1"/>
    <property type="molecule type" value="Genomic_DNA"/>
</dbReference>
<dbReference type="GO" id="GO:0015627">
    <property type="term" value="C:type II protein secretion system complex"/>
    <property type="evidence" value="ECO:0007669"/>
    <property type="project" value="InterPro"/>
</dbReference>
<comment type="similarity">
    <text evidence="9">Belongs to the GSP H family.</text>
</comment>
<accession>A0A235EZL5</accession>
<evidence type="ECO:0000256" key="9">
    <source>
        <dbReference type="ARBA" id="ARBA00025772"/>
    </source>
</evidence>
<evidence type="ECO:0000256" key="5">
    <source>
        <dbReference type="ARBA" id="ARBA00022519"/>
    </source>
</evidence>
<evidence type="ECO:0000313" key="13">
    <source>
        <dbReference type="Proteomes" id="UP000215181"/>
    </source>
</evidence>
<evidence type="ECO:0000256" key="3">
    <source>
        <dbReference type="ARBA" id="ARBA00022475"/>
    </source>
</evidence>
<evidence type="ECO:0000256" key="10">
    <source>
        <dbReference type="ARBA" id="ARBA00030775"/>
    </source>
</evidence>
<evidence type="ECO:0000313" key="12">
    <source>
        <dbReference type="EMBL" id="OYD54440.1"/>
    </source>
</evidence>
<protein>
    <recommendedName>
        <fullName evidence="2">Type II secretion system protein H</fullName>
    </recommendedName>
    <alternativeName>
        <fullName evidence="10">General secretion pathway protein H</fullName>
    </alternativeName>
</protein>
<feature type="domain" description="General secretion pathway GspH" evidence="11">
    <location>
        <begin position="47"/>
        <end position="158"/>
    </location>
</feature>
<evidence type="ECO:0000256" key="4">
    <source>
        <dbReference type="ARBA" id="ARBA00022481"/>
    </source>
</evidence>
<keyword evidence="13" id="KW-1185">Reference proteome</keyword>
<evidence type="ECO:0000259" key="11">
    <source>
        <dbReference type="Pfam" id="PF12019"/>
    </source>
</evidence>
<comment type="subcellular location">
    <subcellularLocation>
        <location evidence="1">Cell inner membrane</location>
        <topology evidence="1">Single-pass membrane protein</topology>
    </subcellularLocation>
</comment>
<dbReference type="InterPro" id="IPR012902">
    <property type="entry name" value="N_methyl_site"/>
</dbReference>
<organism evidence="12 13">
    <name type="scientific">Thauera propionica</name>
    <dbReference type="NCBI Taxonomy" id="2019431"/>
    <lineage>
        <taxon>Bacteria</taxon>
        <taxon>Pseudomonadati</taxon>
        <taxon>Pseudomonadota</taxon>
        <taxon>Betaproteobacteria</taxon>
        <taxon>Rhodocyclales</taxon>
        <taxon>Zoogloeaceae</taxon>
        <taxon>Thauera</taxon>
    </lineage>
</organism>
<reference evidence="12 13" key="1">
    <citation type="submission" date="2017-07" db="EMBL/GenBank/DDBJ databases">
        <title>Thauera sp. KNDSS-Mac4 genome sequence and assembly.</title>
        <authorList>
            <person name="Mayilraj S."/>
        </authorList>
    </citation>
    <scope>NUCLEOTIDE SEQUENCE [LARGE SCALE GENOMIC DNA]</scope>
    <source>
        <strain evidence="12 13">KNDSS-Mac4</strain>
    </source>
</reference>
<evidence type="ECO:0000256" key="8">
    <source>
        <dbReference type="ARBA" id="ARBA00023136"/>
    </source>
</evidence>
<dbReference type="Proteomes" id="UP000215181">
    <property type="component" value="Unassembled WGS sequence"/>
</dbReference>
<keyword evidence="7" id="KW-1133">Transmembrane helix</keyword>
<dbReference type="Gene3D" id="3.55.40.10">
    <property type="entry name" value="minor pseudopilin epsh domain"/>
    <property type="match status" value="1"/>
</dbReference>
<keyword evidence="6" id="KW-0812">Transmembrane</keyword>
<keyword evidence="5" id="KW-0997">Cell inner membrane</keyword>
<name>A0A235EZL5_9RHOO</name>
<sequence length="168" mass="18476">MTFMRYQRGTTLIELMVALGVLAIILSMAAPSFRNVLIDNRITTWSNELISGLNYARSEAVRRGDTVRVVPDDDDGYGAGWRVLNPEDDPLVVGDEELFVFNKALAATDAAIDEDLGGEVRFSRLGARLTGDFVLLVTPVGCEEGELRTRRIVVMPSGLSRVERIACD</sequence>
<dbReference type="GO" id="GO:0005886">
    <property type="term" value="C:plasma membrane"/>
    <property type="evidence" value="ECO:0007669"/>
    <property type="project" value="UniProtKB-SubCell"/>
</dbReference>
<evidence type="ECO:0000256" key="2">
    <source>
        <dbReference type="ARBA" id="ARBA00021549"/>
    </source>
</evidence>
<dbReference type="SUPFAM" id="SSF54523">
    <property type="entry name" value="Pili subunits"/>
    <property type="match status" value="1"/>
</dbReference>